<keyword evidence="4" id="KW-1134">Transmembrane beta strand</keyword>
<dbReference type="PANTHER" id="PTHR30026:SF20">
    <property type="entry name" value="OUTER MEMBRANE PROTEIN TOLC"/>
    <property type="match status" value="1"/>
</dbReference>
<dbReference type="RefSeq" id="WP_168869003.1">
    <property type="nucleotide sequence ID" value="NZ_JABAIA010000001.1"/>
</dbReference>
<feature type="chain" id="PRO_5032616827" evidence="8">
    <location>
        <begin position="24"/>
        <end position="501"/>
    </location>
</feature>
<keyword evidence="10" id="KW-1185">Reference proteome</keyword>
<dbReference type="PANTHER" id="PTHR30026">
    <property type="entry name" value="OUTER MEMBRANE PROTEIN TOLC"/>
    <property type="match status" value="1"/>
</dbReference>
<protein>
    <submittedName>
        <fullName evidence="9">TolC family protein</fullName>
    </submittedName>
</protein>
<accession>A0A847RMX5</accession>
<organism evidence="9 10">
    <name type="scientific">Chitinophaga varians</name>
    <dbReference type="NCBI Taxonomy" id="2202339"/>
    <lineage>
        <taxon>Bacteria</taxon>
        <taxon>Pseudomonadati</taxon>
        <taxon>Bacteroidota</taxon>
        <taxon>Chitinophagia</taxon>
        <taxon>Chitinophagales</taxon>
        <taxon>Chitinophagaceae</taxon>
        <taxon>Chitinophaga</taxon>
    </lineage>
</organism>
<keyword evidence="6" id="KW-0472">Membrane</keyword>
<comment type="caution">
    <text evidence="9">The sequence shown here is derived from an EMBL/GenBank/DDBJ whole genome shotgun (WGS) entry which is preliminary data.</text>
</comment>
<sequence length="501" mass="55870">MSTIITKGAMLIPLLVAGCSVMAQYAGKGISPQNALVAAPGMSYPAADGVAVLPAKPGHDSSSAHTDHAAGILDEYIREAFSNNKGLKDQRFQLDKSLAALQEAKSLFGPNITFMGNYTKAGGGRTIDMPIGDLLNPVYASLNQLTNSHQFPQVDNVSVLLNPDNFYDAKFRTSLPLINAEIYYNQKIKKEELTRQQAAVNVYKRQLVQDIKTAYFQYYQASQVVAIYRNALSLIQESIRINESMVRNGVRNNTALYRSQTEKEKTDAAISKALNEQQNAQAYFNFLLNRDLNRDIALDSSLLVNPPAPLAGSNNISGREELQQYKSAATAYRLNEKLQKAYIIPRLSTFLDLGSQSTAFRFDDKSRYYLFGVNLEWTLFGSHKYKYRIKQATLDIQAIENATAQTTDALQLQLYQAGNNYRTALRNLTTAESQLSFAQRYYRDQLKVYKEGQLLYIELVDAQNQLTQAQLQMAVSQAAVQTAYAGVERAQASYNIESVQP</sequence>
<dbReference type="PROSITE" id="PS51257">
    <property type="entry name" value="PROKAR_LIPOPROTEIN"/>
    <property type="match status" value="1"/>
</dbReference>
<evidence type="ECO:0000256" key="2">
    <source>
        <dbReference type="ARBA" id="ARBA00007613"/>
    </source>
</evidence>
<dbReference type="AlphaFoldDB" id="A0A847RMX5"/>
<dbReference type="InterPro" id="IPR003423">
    <property type="entry name" value="OMP_efflux"/>
</dbReference>
<dbReference type="GO" id="GO:0015288">
    <property type="term" value="F:porin activity"/>
    <property type="evidence" value="ECO:0007669"/>
    <property type="project" value="TreeGrafter"/>
</dbReference>
<evidence type="ECO:0000256" key="7">
    <source>
        <dbReference type="ARBA" id="ARBA00023237"/>
    </source>
</evidence>
<dbReference type="GO" id="GO:1990281">
    <property type="term" value="C:efflux pump complex"/>
    <property type="evidence" value="ECO:0007669"/>
    <property type="project" value="TreeGrafter"/>
</dbReference>
<evidence type="ECO:0000313" key="9">
    <source>
        <dbReference type="EMBL" id="NLR62974.1"/>
    </source>
</evidence>
<feature type="signal peptide" evidence="8">
    <location>
        <begin position="1"/>
        <end position="23"/>
    </location>
</feature>
<gene>
    <name evidence="9" type="ORF">HGH92_01525</name>
</gene>
<dbReference type="EMBL" id="JABAIA010000001">
    <property type="protein sequence ID" value="NLR62974.1"/>
    <property type="molecule type" value="Genomic_DNA"/>
</dbReference>
<proteinExistence type="inferred from homology"/>
<keyword evidence="8" id="KW-0732">Signal</keyword>
<name>A0A847RMX5_9BACT</name>
<comment type="similarity">
    <text evidence="2">Belongs to the outer membrane factor (OMF) (TC 1.B.17) family.</text>
</comment>
<dbReference type="Gene3D" id="1.20.1600.10">
    <property type="entry name" value="Outer membrane efflux proteins (OEP)"/>
    <property type="match status" value="1"/>
</dbReference>
<keyword evidence="7" id="KW-0998">Cell outer membrane</keyword>
<dbReference type="Proteomes" id="UP000570474">
    <property type="component" value="Unassembled WGS sequence"/>
</dbReference>
<evidence type="ECO:0000256" key="5">
    <source>
        <dbReference type="ARBA" id="ARBA00022692"/>
    </source>
</evidence>
<evidence type="ECO:0000256" key="6">
    <source>
        <dbReference type="ARBA" id="ARBA00023136"/>
    </source>
</evidence>
<keyword evidence="3" id="KW-0813">Transport</keyword>
<keyword evidence="5" id="KW-0812">Transmembrane</keyword>
<dbReference type="Pfam" id="PF02321">
    <property type="entry name" value="OEP"/>
    <property type="match status" value="1"/>
</dbReference>
<evidence type="ECO:0000256" key="4">
    <source>
        <dbReference type="ARBA" id="ARBA00022452"/>
    </source>
</evidence>
<dbReference type="InterPro" id="IPR051906">
    <property type="entry name" value="TolC-like"/>
</dbReference>
<dbReference type="SUPFAM" id="SSF56954">
    <property type="entry name" value="Outer membrane efflux proteins (OEP)"/>
    <property type="match status" value="1"/>
</dbReference>
<evidence type="ECO:0000256" key="8">
    <source>
        <dbReference type="SAM" id="SignalP"/>
    </source>
</evidence>
<evidence type="ECO:0000256" key="1">
    <source>
        <dbReference type="ARBA" id="ARBA00004442"/>
    </source>
</evidence>
<comment type="subcellular location">
    <subcellularLocation>
        <location evidence="1">Cell outer membrane</location>
    </subcellularLocation>
</comment>
<evidence type="ECO:0000313" key="10">
    <source>
        <dbReference type="Proteomes" id="UP000570474"/>
    </source>
</evidence>
<evidence type="ECO:0000256" key="3">
    <source>
        <dbReference type="ARBA" id="ARBA00022448"/>
    </source>
</evidence>
<reference evidence="9 10" key="1">
    <citation type="submission" date="2020-04" db="EMBL/GenBank/DDBJ databases">
        <authorList>
            <person name="Yin C."/>
        </authorList>
    </citation>
    <scope>NUCLEOTIDE SEQUENCE [LARGE SCALE GENOMIC DNA]</scope>
    <source>
        <strain evidence="9 10">Ae27</strain>
    </source>
</reference>
<dbReference type="GO" id="GO:0015562">
    <property type="term" value="F:efflux transmembrane transporter activity"/>
    <property type="evidence" value="ECO:0007669"/>
    <property type="project" value="InterPro"/>
</dbReference>
<dbReference type="GO" id="GO:0009279">
    <property type="term" value="C:cell outer membrane"/>
    <property type="evidence" value="ECO:0007669"/>
    <property type="project" value="UniProtKB-SubCell"/>
</dbReference>